<dbReference type="InterPro" id="IPR007541">
    <property type="entry name" value="Uncharacterised_BSP"/>
</dbReference>
<gene>
    <name evidence="2" type="ORF">BVC80_8963g11</name>
</gene>
<evidence type="ECO:0000256" key="1">
    <source>
        <dbReference type="SAM" id="SignalP"/>
    </source>
</evidence>
<organism evidence="2 3">
    <name type="scientific">Macleaya cordata</name>
    <name type="common">Five-seeded plume-poppy</name>
    <name type="synonym">Bocconia cordata</name>
    <dbReference type="NCBI Taxonomy" id="56857"/>
    <lineage>
        <taxon>Eukaryota</taxon>
        <taxon>Viridiplantae</taxon>
        <taxon>Streptophyta</taxon>
        <taxon>Embryophyta</taxon>
        <taxon>Tracheophyta</taxon>
        <taxon>Spermatophyta</taxon>
        <taxon>Magnoliopsida</taxon>
        <taxon>Ranunculales</taxon>
        <taxon>Papaveraceae</taxon>
        <taxon>Papaveroideae</taxon>
        <taxon>Macleaya</taxon>
    </lineage>
</organism>
<feature type="chain" id="PRO_5012532600" evidence="1">
    <location>
        <begin position="29"/>
        <end position="233"/>
    </location>
</feature>
<evidence type="ECO:0000313" key="2">
    <source>
        <dbReference type="EMBL" id="OVA02042.1"/>
    </source>
</evidence>
<dbReference type="OMA" id="WDAFEQP"/>
<dbReference type="Pfam" id="PF04450">
    <property type="entry name" value="BSP"/>
    <property type="match status" value="1"/>
</dbReference>
<dbReference type="PANTHER" id="PTHR33321">
    <property type="match status" value="1"/>
</dbReference>
<proteinExistence type="predicted"/>
<dbReference type="AlphaFoldDB" id="A0A200PV24"/>
<dbReference type="STRING" id="56857.A0A200PV24"/>
<dbReference type="InParanoid" id="A0A200PV24"/>
<keyword evidence="3" id="KW-1185">Reference proteome</keyword>
<dbReference type="EMBL" id="MVGT01003998">
    <property type="protein sequence ID" value="OVA02042.1"/>
    <property type="molecule type" value="Genomic_DNA"/>
</dbReference>
<reference evidence="2 3" key="1">
    <citation type="journal article" date="2017" name="Mol. Plant">
        <title>The Genome of Medicinal Plant Macleaya cordata Provides New Insights into Benzylisoquinoline Alkaloids Metabolism.</title>
        <authorList>
            <person name="Liu X."/>
            <person name="Liu Y."/>
            <person name="Huang P."/>
            <person name="Ma Y."/>
            <person name="Qing Z."/>
            <person name="Tang Q."/>
            <person name="Cao H."/>
            <person name="Cheng P."/>
            <person name="Zheng Y."/>
            <person name="Yuan Z."/>
            <person name="Zhou Y."/>
            <person name="Liu J."/>
            <person name="Tang Z."/>
            <person name="Zhuo Y."/>
            <person name="Zhang Y."/>
            <person name="Yu L."/>
            <person name="Huang J."/>
            <person name="Yang P."/>
            <person name="Peng Q."/>
            <person name="Zhang J."/>
            <person name="Jiang W."/>
            <person name="Zhang Z."/>
            <person name="Lin K."/>
            <person name="Ro D.K."/>
            <person name="Chen X."/>
            <person name="Xiong X."/>
            <person name="Shang Y."/>
            <person name="Huang S."/>
            <person name="Zeng J."/>
        </authorList>
    </citation>
    <scope>NUCLEOTIDE SEQUENCE [LARGE SCALE GENOMIC DNA]</scope>
    <source>
        <strain evidence="3">cv. BLH2017</strain>
        <tissue evidence="2">Root</tissue>
    </source>
</reference>
<keyword evidence="1" id="KW-0732">Signal</keyword>
<dbReference type="PANTHER" id="PTHR33321:SF12">
    <property type="entry name" value="PLANT BASIC SECRETORY PROTEIN (BSP) FAMILY PROTEIN"/>
    <property type="match status" value="1"/>
</dbReference>
<dbReference type="FunCoup" id="A0A200PV24">
    <property type="interactions" value="19"/>
</dbReference>
<name>A0A200PV24_MACCD</name>
<accession>A0A200PV24</accession>
<evidence type="ECO:0000313" key="3">
    <source>
        <dbReference type="Proteomes" id="UP000195402"/>
    </source>
</evidence>
<sequence length="233" mass="25724">MAHHNHHLIFVLSSLVVIALVALQGTHAVQYDVTNEAVGTPGGTIFDNQIGIEYSRQTLESGSAFIWQIFGQSNEADRKNVQRISMFVRPVDGVASTSGDQIQVSANYIARFSGDVKREITGVLYHELTHVWQWDGTPGPRTPGSLIEGIADYVRLKANYPAPGWVQAGAGNSWDERSDVTAHFLDYCNSLRAGFVAELNSKMRTGYNANYFVELLGKTAEQLFSDYKAMYAS</sequence>
<protein>
    <submittedName>
        <fullName evidence="2">Uncharacterized protein family</fullName>
    </submittedName>
</protein>
<feature type="signal peptide" evidence="1">
    <location>
        <begin position="1"/>
        <end position="28"/>
    </location>
</feature>
<dbReference type="OrthoDB" id="891726at2759"/>
<dbReference type="Proteomes" id="UP000195402">
    <property type="component" value="Unassembled WGS sequence"/>
</dbReference>
<comment type="caution">
    <text evidence="2">The sequence shown here is derived from an EMBL/GenBank/DDBJ whole genome shotgun (WGS) entry which is preliminary data.</text>
</comment>